<evidence type="ECO:0000313" key="9">
    <source>
        <dbReference type="Proteomes" id="UP001165667"/>
    </source>
</evidence>
<dbReference type="Pfam" id="PF25944">
    <property type="entry name" value="Beta-barrel_RND"/>
    <property type="match status" value="1"/>
</dbReference>
<evidence type="ECO:0000259" key="4">
    <source>
        <dbReference type="Pfam" id="PF25876"/>
    </source>
</evidence>
<dbReference type="GO" id="GO:0005886">
    <property type="term" value="C:plasma membrane"/>
    <property type="evidence" value="ECO:0007669"/>
    <property type="project" value="TreeGrafter"/>
</dbReference>
<dbReference type="AlphaFoldDB" id="A0AA41Z382"/>
<sequence>MSNAFSKPGLDGIVRPVALKMGKKLLVGSLMAMAVLAGPDLALAGERAATAPAPLPTVVVSNPVQGTVDSRLQFLGQFSAVDRVDLRPQVGGTLTEINFKDGDLVKKGDLLFVIDPTPYQIALDEAKAQLANARANLDLANRQFVRADSLKQSGYGTIEVADQRAAQQLTGQAAVQQADARVRDAQFDLDHTRITAPFTGRIGSHQVSVGSLISGSRTGTSATTLLATIVSLDTIYLNFDMSEADYLAFKRERASQTGPLADKVKIALTGDAEFDRRGKLDFIDNQLDRSSGTIHARATVPNADHFLTPGTFGRVRLIYAPAAQAMLLPDAAVLPDQSTHLVMTVDADGVVTPKTVEIGGLRNGLRVIRSGLAPDDKVITDGVATVRPGMKVAPHEVPINVADQTKG</sequence>
<dbReference type="InterPro" id="IPR058626">
    <property type="entry name" value="MdtA-like_b-barrel"/>
</dbReference>
<dbReference type="InterPro" id="IPR006143">
    <property type="entry name" value="RND_pump_MFP"/>
</dbReference>
<evidence type="ECO:0000259" key="7">
    <source>
        <dbReference type="Pfam" id="PF25967"/>
    </source>
</evidence>
<feature type="domain" description="Multidrug resistance protein MdtA-like C-terminal permuted SH3" evidence="7">
    <location>
        <begin position="324"/>
        <end position="383"/>
    </location>
</feature>
<dbReference type="RefSeq" id="WP_282588437.1">
    <property type="nucleotide sequence ID" value="NZ_JAMOIM010000039.1"/>
</dbReference>
<dbReference type="InterPro" id="IPR058627">
    <property type="entry name" value="MdtA-like_C"/>
</dbReference>
<dbReference type="EMBL" id="JAMOIM010000039">
    <property type="protein sequence ID" value="MCW6512058.1"/>
    <property type="molecule type" value="Genomic_DNA"/>
</dbReference>
<evidence type="ECO:0000256" key="3">
    <source>
        <dbReference type="SAM" id="SignalP"/>
    </source>
</evidence>
<protein>
    <submittedName>
        <fullName evidence="8">Efflux RND transporter periplasmic adaptor subunit</fullName>
    </submittedName>
</protein>
<feature type="chain" id="PRO_5041260923" evidence="3">
    <location>
        <begin position="45"/>
        <end position="407"/>
    </location>
</feature>
<feature type="domain" description="Multidrug resistance protein MdtA-like alpha-helical hairpin" evidence="4">
    <location>
        <begin position="123"/>
        <end position="192"/>
    </location>
</feature>
<dbReference type="SUPFAM" id="SSF111369">
    <property type="entry name" value="HlyD-like secretion proteins"/>
    <property type="match status" value="1"/>
</dbReference>
<comment type="similarity">
    <text evidence="2">Belongs to the membrane fusion protein (MFP) (TC 8.A.1) family.</text>
</comment>
<evidence type="ECO:0000256" key="1">
    <source>
        <dbReference type="ARBA" id="ARBA00004196"/>
    </source>
</evidence>
<dbReference type="NCBIfam" id="TIGR01730">
    <property type="entry name" value="RND_mfp"/>
    <property type="match status" value="1"/>
</dbReference>
<dbReference type="Gene3D" id="1.10.287.470">
    <property type="entry name" value="Helix hairpin bin"/>
    <property type="match status" value="1"/>
</dbReference>
<dbReference type="PANTHER" id="PTHR30158">
    <property type="entry name" value="ACRA/E-RELATED COMPONENT OF DRUG EFFLUX TRANSPORTER"/>
    <property type="match status" value="1"/>
</dbReference>
<comment type="caution">
    <text evidence="8">The sequence shown here is derived from an EMBL/GenBank/DDBJ whole genome shotgun (WGS) entry which is preliminary data.</text>
</comment>
<dbReference type="Pfam" id="PF25967">
    <property type="entry name" value="RND-MFP_C"/>
    <property type="match status" value="1"/>
</dbReference>
<evidence type="ECO:0000259" key="6">
    <source>
        <dbReference type="Pfam" id="PF25944"/>
    </source>
</evidence>
<dbReference type="GO" id="GO:0030313">
    <property type="term" value="C:cell envelope"/>
    <property type="evidence" value="ECO:0007669"/>
    <property type="project" value="UniProtKB-SubCell"/>
</dbReference>
<evidence type="ECO:0000256" key="2">
    <source>
        <dbReference type="ARBA" id="ARBA00009477"/>
    </source>
</evidence>
<dbReference type="GO" id="GO:0022857">
    <property type="term" value="F:transmembrane transporter activity"/>
    <property type="evidence" value="ECO:0007669"/>
    <property type="project" value="InterPro"/>
</dbReference>
<dbReference type="Gene3D" id="2.40.420.20">
    <property type="match status" value="1"/>
</dbReference>
<comment type="subcellular location">
    <subcellularLocation>
        <location evidence="1">Cell envelope</location>
    </subcellularLocation>
</comment>
<dbReference type="InterPro" id="IPR058625">
    <property type="entry name" value="MdtA-like_BSH"/>
</dbReference>
<evidence type="ECO:0000259" key="5">
    <source>
        <dbReference type="Pfam" id="PF25917"/>
    </source>
</evidence>
<dbReference type="Pfam" id="PF25917">
    <property type="entry name" value="BSH_RND"/>
    <property type="match status" value="1"/>
</dbReference>
<organism evidence="8 9">
    <name type="scientific">Lichenifustis flavocetrariae</name>
    <dbReference type="NCBI Taxonomy" id="2949735"/>
    <lineage>
        <taxon>Bacteria</taxon>
        <taxon>Pseudomonadati</taxon>
        <taxon>Pseudomonadota</taxon>
        <taxon>Alphaproteobacteria</taxon>
        <taxon>Hyphomicrobiales</taxon>
        <taxon>Lichenihabitantaceae</taxon>
        <taxon>Lichenifustis</taxon>
    </lineage>
</organism>
<feature type="domain" description="Multidrug resistance protein MdtA-like barrel-sandwich hybrid" evidence="5">
    <location>
        <begin position="83"/>
        <end position="222"/>
    </location>
</feature>
<accession>A0AA41Z382</accession>
<dbReference type="Gene3D" id="2.40.50.100">
    <property type="match status" value="1"/>
</dbReference>
<feature type="signal peptide" evidence="3">
    <location>
        <begin position="1"/>
        <end position="44"/>
    </location>
</feature>
<keyword evidence="3" id="KW-0732">Signal</keyword>
<proteinExistence type="inferred from homology"/>
<dbReference type="Gene3D" id="2.40.30.170">
    <property type="match status" value="1"/>
</dbReference>
<reference evidence="8" key="1">
    <citation type="submission" date="2022-05" db="EMBL/GenBank/DDBJ databases">
        <authorList>
            <person name="Pankratov T."/>
        </authorList>
    </citation>
    <scope>NUCLEOTIDE SEQUENCE</scope>
    <source>
        <strain evidence="8">BP6-180914</strain>
    </source>
</reference>
<dbReference type="InterPro" id="IPR058624">
    <property type="entry name" value="MdtA-like_HH"/>
</dbReference>
<keyword evidence="9" id="KW-1185">Reference proteome</keyword>
<name>A0AA41Z382_9HYPH</name>
<dbReference type="GO" id="GO:0046677">
    <property type="term" value="P:response to antibiotic"/>
    <property type="evidence" value="ECO:0007669"/>
    <property type="project" value="TreeGrafter"/>
</dbReference>
<dbReference type="Proteomes" id="UP001165667">
    <property type="component" value="Unassembled WGS sequence"/>
</dbReference>
<dbReference type="PANTHER" id="PTHR30158:SF24">
    <property type="entry name" value="HLYD FAMILY SECRETION PROTEIN"/>
    <property type="match status" value="1"/>
</dbReference>
<feature type="domain" description="Multidrug resistance protein MdtA-like beta-barrel" evidence="6">
    <location>
        <begin position="234"/>
        <end position="317"/>
    </location>
</feature>
<dbReference type="Pfam" id="PF25876">
    <property type="entry name" value="HH_MFP_RND"/>
    <property type="match status" value="1"/>
</dbReference>
<gene>
    <name evidence="8" type="ORF">M8523_29410</name>
</gene>
<evidence type="ECO:0000313" key="8">
    <source>
        <dbReference type="EMBL" id="MCW6512058.1"/>
    </source>
</evidence>